<proteinExistence type="predicted"/>
<evidence type="ECO:0000256" key="1">
    <source>
        <dbReference type="SAM" id="Coils"/>
    </source>
</evidence>
<feature type="transmembrane region" description="Helical" evidence="2">
    <location>
        <begin position="54"/>
        <end position="71"/>
    </location>
</feature>
<protein>
    <submittedName>
        <fullName evidence="3">Uncharacterized protein</fullName>
    </submittedName>
</protein>
<dbReference type="EMBL" id="LJOY01000003">
    <property type="protein sequence ID" value="OBQ27207.1"/>
    <property type="molecule type" value="Genomic_DNA"/>
</dbReference>
<comment type="caution">
    <text evidence="3">The sequence shown here is derived from an EMBL/GenBank/DDBJ whole genome shotgun (WGS) entry which is preliminary data.</text>
</comment>
<keyword evidence="2" id="KW-0472">Membrane</keyword>
<keyword evidence="1" id="KW-0175">Coiled coil</keyword>
<dbReference type="PATRIC" id="fig|1710894.3.peg.4010"/>
<keyword evidence="2" id="KW-1133">Transmembrane helix</keyword>
<feature type="coiled-coil region" evidence="1">
    <location>
        <begin position="114"/>
        <end position="191"/>
    </location>
</feature>
<name>A0A1B7W1P7_APHFL</name>
<evidence type="ECO:0000313" key="3">
    <source>
        <dbReference type="EMBL" id="OBQ27207.1"/>
    </source>
</evidence>
<dbReference type="NCBIfam" id="NF038305">
    <property type="entry name" value="HpsJ_fam"/>
    <property type="match status" value="1"/>
</dbReference>
<dbReference type="STRING" id="1803587.GCA_001593825_01256"/>
<accession>A0A1B7W1P7</accession>
<dbReference type="AlphaFoldDB" id="A0A1B7W1P7"/>
<reference evidence="3 4" key="1">
    <citation type="submission" date="2015-09" db="EMBL/GenBank/DDBJ databases">
        <title>Whole genome shotgun sequence assembly of Aphanizomenon flos-aquae UKL13.</title>
        <authorList>
            <person name="Driscoll C."/>
        </authorList>
    </citation>
    <scope>NUCLEOTIDE SEQUENCE [LARGE SCALE GENOMIC DNA]</scope>
    <source>
        <strain evidence="3">MDT13</strain>
    </source>
</reference>
<dbReference type="Proteomes" id="UP000092382">
    <property type="component" value="Unassembled WGS sequence"/>
</dbReference>
<gene>
    <name evidence="3" type="ORF">AN481_01845</name>
</gene>
<dbReference type="InterPro" id="IPR047709">
    <property type="entry name" value="HpsJ-like"/>
</dbReference>
<evidence type="ECO:0000313" key="4">
    <source>
        <dbReference type="Proteomes" id="UP000092382"/>
    </source>
</evidence>
<organism evidence="3 4">
    <name type="scientific">Aphanizomenon flos-aquae LD13</name>
    <dbReference type="NCBI Taxonomy" id="1710894"/>
    <lineage>
        <taxon>Bacteria</taxon>
        <taxon>Bacillati</taxon>
        <taxon>Cyanobacteriota</taxon>
        <taxon>Cyanophyceae</taxon>
        <taxon>Nostocales</taxon>
        <taxon>Aphanizomenonaceae</taxon>
        <taxon>Aphanizomenon</taxon>
    </lineage>
</organism>
<sequence>MTTHTTPSHTSLLLKFIGIICILSFVFNFLFLLLPLQLTDKSWQINLSRTLVEQGINPMLGLGLLLTAYWIDRANERPRSSSFIKLPVFILSSLLGLMFLLIFPLHLSNVSQVKNQALTQINQESQQLESQINNQLAEEQTKIKNQLAEVQNKFGNEQIKAALEKQRPALRQQLAAQLNELIKDEAKYNQALNNKELPEVQKNLLKQYKANPQALDDFIKQQTDPQQLAAQATEKINKMNQEATQKITQIRNQKALQLQKIQENAWKELRIGMNSLLLAIGYIVIGWRGLRNTSIIVRQ</sequence>
<keyword evidence="2" id="KW-0812">Transmembrane</keyword>
<feature type="transmembrane region" description="Helical" evidence="2">
    <location>
        <begin position="12"/>
        <end position="34"/>
    </location>
</feature>
<evidence type="ECO:0000256" key="2">
    <source>
        <dbReference type="SAM" id="Phobius"/>
    </source>
</evidence>
<feature type="transmembrane region" description="Helical" evidence="2">
    <location>
        <begin position="83"/>
        <end position="107"/>
    </location>
</feature>